<sequence>MDVTVLRNGTRVPNLVSQLRNTLRNGALTAKTGIFTLCRFAANSQLRNEGSCSAKWHSCAKLGFAAAKIFAEESNELRNDFAKDGRFHRDMLISQRLRLSCEMVSQ</sequence>
<evidence type="ECO:0000313" key="1">
    <source>
        <dbReference type="EMBL" id="CAN67004.1"/>
    </source>
</evidence>
<proteinExistence type="predicted"/>
<accession>A5APV6</accession>
<name>A5APV6_VITVI</name>
<dbReference type="AlphaFoldDB" id="A5APV6"/>
<reference evidence="1" key="1">
    <citation type="journal article" date="2007" name="PLoS ONE">
        <title>The first genome sequence of an elite grapevine cultivar (Pinot noir Vitis vinifera L.): coping with a highly heterozygous genome.</title>
        <authorList>
            <person name="Velasco R."/>
            <person name="Zharkikh A."/>
            <person name="Troggio M."/>
            <person name="Cartwright D.A."/>
            <person name="Cestaro A."/>
            <person name="Pruss D."/>
            <person name="Pindo M."/>
            <person name="FitzGerald L.M."/>
            <person name="Vezzulli S."/>
            <person name="Reid J."/>
            <person name="Malacarne G."/>
            <person name="Iliev D."/>
            <person name="Coppola G."/>
            <person name="Wardell B."/>
            <person name="Micheletti D."/>
            <person name="Macalma T."/>
            <person name="Facci M."/>
            <person name="Mitchell J.T."/>
            <person name="Perazzolli M."/>
            <person name="Eldredge G."/>
            <person name="Gatto P."/>
            <person name="Oyzerski R."/>
            <person name="Moretto M."/>
            <person name="Gutin N."/>
            <person name="Stefanini M."/>
            <person name="Chen Y."/>
            <person name="Segala C."/>
            <person name="Davenport C."/>
            <person name="Dematte L."/>
            <person name="Mraz A."/>
            <person name="Battilana J."/>
            <person name="Stormo K."/>
            <person name="Costa F."/>
            <person name="Tao Q."/>
            <person name="Si-Ammour A."/>
            <person name="Harkins T."/>
            <person name="Lackey A."/>
            <person name="Perbost C."/>
            <person name="Taillon B."/>
            <person name="Stella A."/>
            <person name="Solovyev V."/>
            <person name="Fawcett J.A."/>
            <person name="Sterck L."/>
            <person name="Vandepoele K."/>
            <person name="Grando S.M."/>
            <person name="Toppo S."/>
            <person name="Moser C."/>
            <person name="Lanchbury J."/>
            <person name="Bogden R."/>
            <person name="Skolnick M."/>
            <person name="Sgaramella V."/>
            <person name="Bhatnagar S.K."/>
            <person name="Fontana P."/>
            <person name="Gutin A."/>
            <person name="Van de Peer Y."/>
            <person name="Salamini F."/>
            <person name="Viola R."/>
        </authorList>
    </citation>
    <scope>NUCLEOTIDE SEQUENCE</scope>
</reference>
<organism evidence="1">
    <name type="scientific">Vitis vinifera</name>
    <name type="common">Grape</name>
    <dbReference type="NCBI Taxonomy" id="29760"/>
    <lineage>
        <taxon>Eukaryota</taxon>
        <taxon>Viridiplantae</taxon>
        <taxon>Streptophyta</taxon>
        <taxon>Embryophyta</taxon>
        <taxon>Tracheophyta</taxon>
        <taxon>Spermatophyta</taxon>
        <taxon>Magnoliopsida</taxon>
        <taxon>eudicotyledons</taxon>
        <taxon>Gunneridae</taxon>
        <taxon>Pentapetalae</taxon>
        <taxon>rosids</taxon>
        <taxon>Vitales</taxon>
        <taxon>Vitaceae</taxon>
        <taxon>Viteae</taxon>
        <taxon>Vitis</taxon>
    </lineage>
</organism>
<gene>
    <name evidence="1" type="ORF">VITISV_042257</name>
</gene>
<dbReference type="EMBL" id="AM431769">
    <property type="protein sequence ID" value="CAN67004.1"/>
    <property type="molecule type" value="Genomic_DNA"/>
</dbReference>
<protein>
    <submittedName>
        <fullName evidence="1">Uncharacterized protein</fullName>
    </submittedName>
</protein>